<comment type="caution">
    <text evidence="2">The sequence shown here is derived from an EMBL/GenBank/DDBJ whole genome shotgun (WGS) entry which is preliminary data.</text>
</comment>
<dbReference type="OrthoDB" id="4306095at2"/>
<proteinExistence type="predicted"/>
<feature type="compositionally biased region" description="Pro residues" evidence="1">
    <location>
        <begin position="211"/>
        <end position="222"/>
    </location>
</feature>
<dbReference type="EMBL" id="BLIN01000007">
    <property type="protein sequence ID" value="GFE11616.1"/>
    <property type="molecule type" value="Genomic_DNA"/>
</dbReference>
<evidence type="ECO:0000256" key="1">
    <source>
        <dbReference type="SAM" id="MobiDB-lite"/>
    </source>
</evidence>
<reference evidence="2 3" key="1">
    <citation type="submission" date="2019-12" db="EMBL/GenBank/DDBJ databases">
        <title>Whole genome shotgun sequence of Streptomyces caniferus NBRC 15389.</title>
        <authorList>
            <person name="Ichikawa N."/>
            <person name="Kimura A."/>
            <person name="Kitahashi Y."/>
            <person name="Komaki H."/>
            <person name="Tamura T."/>
        </authorList>
    </citation>
    <scope>NUCLEOTIDE SEQUENCE [LARGE SCALE GENOMIC DNA]</scope>
    <source>
        <strain evidence="2 3">NBRC 15389</strain>
    </source>
</reference>
<accession>A0A640SNB0</accession>
<evidence type="ECO:0000313" key="3">
    <source>
        <dbReference type="Proteomes" id="UP000435837"/>
    </source>
</evidence>
<dbReference type="RefSeq" id="WP_159482639.1">
    <property type="nucleotide sequence ID" value="NZ_BAAATH010000008.1"/>
</dbReference>
<gene>
    <name evidence="2" type="ORF">Scani_78840</name>
</gene>
<dbReference type="AlphaFoldDB" id="A0A640SNB0"/>
<sequence length="222" mass="24173">MFGIVDAEGGDDLAVQLLGRAGFLRSMWNDRTVYHLPLNIGEQRENAMASAAAQMLTVARYTVDLDPALRGPEAANEADPQDSHSAQLQIRDLTDRMLGADSYVCAEYHADQVLHPDFGVMARLSEFFKAAAEQAQASGSDEGSELHHRFTEAATTLTALGEELADAPERLRELGPPKPRRRDRASHYNATTPKRPITATPTAGCARSIPPASPALPPRHHR</sequence>
<feature type="region of interest" description="Disordered" evidence="1">
    <location>
        <begin position="166"/>
        <end position="222"/>
    </location>
</feature>
<evidence type="ECO:0000313" key="2">
    <source>
        <dbReference type="EMBL" id="GFE11616.1"/>
    </source>
</evidence>
<organism evidence="2 3">
    <name type="scientific">Streptomyces caniferus</name>
    <dbReference type="NCBI Taxonomy" id="285557"/>
    <lineage>
        <taxon>Bacteria</taxon>
        <taxon>Bacillati</taxon>
        <taxon>Actinomycetota</taxon>
        <taxon>Actinomycetes</taxon>
        <taxon>Kitasatosporales</taxon>
        <taxon>Streptomycetaceae</taxon>
        <taxon>Streptomyces</taxon>
    </lineage>
</organism>
<name>A0A640SNB0_9ACTN</name>
<dbReference type="Proteomes" id="UP000435837">
    <property type="component" value="Unassembled WGS sequence"/>
</dbReference>
<protein>
    <submittedName>
        <fullName evidence="2">Uncharacterized protein</fullName>
    </submittedName>
</protein>